<dbReference type="EMBL" id="JYDJ01000214">
    <property type="protein sequence ID" value="KRX39996.1"/>
    <property type="molecule type" value="Genomic_DNA"/>
</dbReference>
<reference evidence="1 2" key="1">
    <citation type="submission" date="2015-01" db="EMBL/GenBank/DDBJ databases">
        <title>Evolution of Trichinella species and genotypes.</title>
        <authorList>
            <person name="Korhonen P.K."/>
            <person name="Edoardo P."/>
            <person name="Giuseppe L.R."/>
            <person name="Gasser R.B."/>
        </authorList>
    </citation>
    <scope>NUCLEOTIDE SEQUENCE [LARGE SCALE GENOMIC DNA]</scope>
    <source>
        <strain evidence="1">ISS417</strain>
    </source>
</reference>
<accession>A0A0V0TLU4</accession>
<sequence>MFNKKFFNLPGEIATGYYTIISFHKQTCLLSMGLCACASISMGFVHNDDFCVVNCWRWFFFTSEASLSFHGLAFVEFFLPSSASVAQLVSQSCR</sequence>
<evidence type="ECO:0000313" key="1">
    <source>
        <dbReference type="EMBL" id="KRX39996.1"/>
    </source>
</evidence>
<gene>
    <name evidence="1" type="ORF">T05_4706</name>
</gene>
<proteinExistence type="predicted"/>
<dbReference type="Proteomes" id="UP000055048">
    <property type="component" value="Unassembled WGS sequence"/>
</dbReference>
<name>A0A0V0TLU4_9BILA</name>
<protein>
    <submittedName>
        <fullName evidence="1">Uncharacterized protein</fullName>
    </submittedName>
</protein>
<comment type="caution">
    <text evidence="1">The sequence shown here is derived from an EMBL/GenBank/DDBJ whole genome shotgun (WGS) entry which is preliminary data.</text>
</comment>
<dbReference type="AlphaFoldDB" id="A0A0V0TLU4"/>
<organism evidence="1 2">
    <name type="scientific">Trichinella murrelli</name>
    <dbReference type="NCBI Taxonomy" id="144512"/>
    <lineage>
        <taxon>Eukaryota</taxon>
        <taxon>Metazoa</taxon>
        <taxon>Ecdysozoa</taxon>
        <taxon>Nematoda</taxon>
        <taxon>Enoplea</taxon>
        <taxon>Dorylaimia</taxon>
        <taxon>Trichinellida</taxon>
        <taxon>Trichinellidae</taxon>
        <taxon>Trichinella</taxon>
    </lineage>
</organism>
<keyword evidence="2" id="KW-1185">Reference proteome</keyword>
<evidence type="ECO:0000313" key="2">
    <source>
        <dbReference type="Proteomes" id="UP000055048"/>
    </source>
</evidence>